<gene>
    <name evidence="2" type="ORF">NliqN6_4200</name>
</gene>
<protein>
    <submittedName>
        <fullName evidence="2">Uncharacterized protein</fullName>
    </submittedName>
</protein>
<reference evidence="2" key="1">
    <citation type="submission" date="2020-07" db="EMBL/GenBank/DDBJ databases">
        <title>Draft Genome Sequence of a Deep-Sea Yeast, Naganishia (Cryptococcus) liquefaciens strain N6.</title>
        <authorList>
            <person name="Han Y.W."/>
            <person name="Kajitani R."/>
            <person name="Morimoto H."/>
            <person name="Parhat M."/>
            <person name="Tsubouchi H."/>
            <person name="Bakenova O."/>
            <person name="Ogata M."/>
            <person name="Argunhan B."/>
            <person name="Aoki R."/>
            <person name="Kajiwara S."/>
            <person name="Itoh T."/>
            <person name="Iwasaki H."/>
        </authorList>
    </citation>
    <scope>NUCLEOTIDE SEQUENCE</scope>
    <source>
        <strain evidence="2">N6</strain>
    </source>
</reference>
<dbReference type="Proteomes" id="UP000620104">
    <property type="component" value="Unassembled WGS sequence"/>
</dbReference>
<keyword evidence="1" id="KW-0812">Transmembrane</keyword>
<evidence type="ECO:0000313" key="3">
    <source>
        <dbReference type="Proteomes" id="UP000620104"/>
    </source>
</evidence>
<keyword evidence="3" id="KW-1185">Reference proteome</keyword>
<organism evidence="2 3">
    <name type="scientific">Naganishia liquefaciens</name>
    <dbReference type="NCBI Taxonomy" id="104408"/>
    <lineage>
        <taxon>Eukaryota</taxon>
        <taxon>Fungi</taxon>
        <taxon>Dikarya</taxon>
        <taxon>Basidiomycota</taxon>
        <taxon>Agaricomycotina</taxon>
        <taxon>Tremellomycetes</taxon>
        <taxon>Filobasidiales</taxon>
        <taxon>Filobasidiaceae</taxon>
        <taxon>Naganishia</taxon>
    </lineage>
</organism>
<feature type="transmembrane region" description="Helical" evidence="1">
    <location>
        <begin position="6"/>
        <end position="24"/>
    </location>
</feature>
<evidence type="ECO:0000313" key="2">
    <source>
        <dbReference type="EMBL" id="GHJ87798.1"/>
    </source>
</evidence>
<sequence length="164" mass="17371">MHSKAPFLIHFLLAIPATINFYLLSRPPKAATPAPSASNETSQVASTAPLHGLPEAQISAVIRNYSFSLLSSCLTALTVYRWIDRPASTTTTGLGSSIYNDLAASLAAYHIGPILRALGRVFGSRAGAEGDRLVSTRGKDLGGPILHLVLHVVVMGALVREALR</sequence>
<name>A0A8H3TVS5_9TREE</name>
<keyword evidence="1" id="KW-1133">Transmembrane helix</keyword>
<dbReference type="EMBL" id="BLZA01000023">
    <property type="protein sequence ID" value="GHJ87798.1"/>
    <property type="molecule type" value="Genomic_DNA"/>
</dbReference>
<comment type="caution">
    <text evidence="2">The sequence shown here is derived from an EMBL/GenBank/DDBJ whole genome shotgun (WGS) entry which is preliminary data.</text>
</comment>
<dbReference type="OrthoDB" id="2590756at2759"/>
<dbReference type="AlphaFoldDB" id="A0A8H3TVS5"/>
<proteinExistence type="predicted"/>
<keyword evidence="1" id="KW-0472">Membrane</keyword>
<evidence type="ECO:0000256" key="1">
    <source>
        <dbReference type="SAM" id="Phobius"/>
    </source>
</evidence>
<accession>A0A8H3TVS5</accession>